<dbReference type="AlphaFoldDB" id="A0AAN6LLZ5"/>
<keyword evidence="3" id="KW-1185">Reference proteome</keyword>
<dbReference type="EMBL" id="WVTA01000018">
    <property type="protein sequence ID" value="KAK3197761.1"/>
    <property type="molecule type" value="Genomic_DNA"/>
</dbReference>
<sequence length="75" mass="7520">MRFVLALSTLIAAVVAAPVAAPADGRQPAPPVGSACKCGTAPNIVYSQCFDKPEGGTVIYICTGSCTWLSTGSGC</sequence>
<reference evidence="2 3" key="1">
    <citation type="submission" date="2021-02" db="EMBL/GenBank/DDBJ databases">
        <title>Genome assembly of Pseudopithomyces chartarum.</title>
        <authorList>
            <person name="Jauregui R."/>
            <person name="Singh J."/>
            <person name="Voisey C."/>
        </authorList>
    </citation>
    <scope>NUCLEOTIDE SEQUENCE [LARGE SCALE GENOMIC DNA]</scope>
    <source>
        <strain evidence="2 3">AGR01</strain>
    </source>
</reference>
<evidence type="ECO:0000256" key="1">
    <source>
        <dbReference type="SAM" id="SignalP"/>
    </source>
</evidence>
<organism evidence="2 3">
    <name type="scientific">Pseudopithomyces chartarum</name>
    <dbReference type="NCBI Taxonomy" id="1892770"/>
    <lineage>
        <taxon>Eukaryota</taxon>
        <taxon>Fungi</taxon>
        <taxon>Dikarya</taxon>
        <taxon>Ascomycota</taxon>
        <taxon>Pezizomycotina</taxon>
        <taxon>Dothideomycetes</taxon>
        <taxon>Pleosporomycetidae</taxon>
        <taxon>Pleosporales</taxon>
        <taxon>Massarineae</taxon>
        <taxon>Didymosphaeriaceae</taxon>
        <taxon>Pseudopithomyces</taxon>
    </lineage>
</organism>
<evidence type="ECO:0000313" key="3">
    <source>
        <dbReference type="Proteomes" id="UP001280581"/>
    </source>
</evidence>
<name>A0AAN6LLZ5_9PLEO</name>
<keyword evidence="1" id="KW-0732">Signal</keyword>
<feature type="signal peptide" evidence="1">
    <location>
        <begin position="1"/>
        <end position="16"/>
    </location>
</feature>
<feature type="chain" id="PRO_5042840851" evidence="1">
    <location>
        <begin position="17"/>
        <end position="75"/>
    </location>
</feature>
<evidence type="ECO:0000313" key="2">
    <source>
        <dbReference type="EMBL" id="KAK3197761.1"/>
    </source>
</evidence>
<protein>
    <submittedName>
        <fullName evidence="2">Uncharacterized protein</fullName>
    </submittedName>
</protein>
<proteinExistence type="predicted"/>
<accession>A0AAN6LLZ5</accession>
<gene>
    <name evidence="2" type="ORF">GRF29_216g1220640</name>
</gene>
<comment type="caution">
    <text evidence="2">The sequence shown here is derived from an EMBL/GenBank/DDBJ whole genome shotgun (WGS) entry which is preliminary data.</text>
</comment>
<dbReference type="Proteomes" id="UP001280581">
    <property type="component" value="Unassembled WGS sequence"/>
</dbReference>